<evidence type="ECO:0000313" key="9">
    <source>
        <dbReference type="EMBL" id="TKA70222.1"/>
    </source>
</evidence>
<evidence type="ECO:0000256" key="7">
    <source>
        <dbReference type="ARBA" id="ARBA00023324"/>
    </source>
</evidence>
<dbReference type="SUPFAM" id="SSF56634">
    <property type="entry name" value="Heme-dependent catalase-like"/>
    <property type="match status" value="1"/>
</dbReference>
<dbReference type="Pfam" id="PF00199">
    <property type="entry name" value="Catalase"/>
    <property type="match status" value="1"/>
</dbReference>
<keyword evidence="3" id="KW-0349">Heme</keyword>
<dbReference type="GO" id="GO:0005739">
    <property type="term" value="C:mitochondrion"/>
    <property type="evidence" value="ECO:0007669"/>
    <property type="project" value="TreeGrafter"/>
</dbReference>
<dbReference type="AlphaFoldDB" id="A0A4U0X1U5"/>
<dbReference type="STRING" id="331657.A0A4U0X1U5"/>
<dbReference type="GO" id="GO:0042542">
    <property type="term" value="P:response to hydrogen peroxide"/>
    <property type="evidence" value="ECO:0007669"/>
    <property type="project" value="TreeGrafter"/>
</dbReference>
<dbReference type="FunFam" id="2.40.180.10:FF:000014">
    <property type="entry name" value="Catalase (Eurofung)"/>
    <property type="match status" value="1"/>
</dbReference>
<organism evidence="9 10">
    <name type="scientific">Cryomyces minteri</name>
    <dbReference type="NCBI Taxonomy" id="331657"/>
    <lineage>
        <taxon>Eukaryota</taxon>
        <taxon>Fungi</taxon>
        <taxon>Dikarya</taxon>
        <taxon>Ascomycota</taxon>
        <taxon>Pezizomycotina</taxon>
        <taxon>Dothideomycetes</taxon>
        <taxon>Dothideomycetes incertae sedis</taxon>
        <taxon>Cryomyces</taxon>
    </lineage>
</organism>
<evidence type="ECO:0000256" key="1">
    <source>
        <dbReference type="ARBA" id="ARBA00005329"/>
    </source>
</evidence>
<evidence type="ECO:0000313" key="10">
    <source>
        <dbReference type="Proteomes" id="UP000308768"/>
    </source>
</evidence>
<dbReference type="PANTHER" id="PTHR11465">
    <property type="entry name" value="CATALASE"/>
    <property type="match status" value="1"/>
</dbReference>
<dbReference type="SMART" id="SM01060">
    <property type="entry name" value="Catalase"/>
    <property type="match status" value="1"/>
</dbReference>
<gene>
    <name evidence="9" type="ORF">B0A49_06460</name>
</gene>
<dbReference type="GO" id="GO:0004096">
    <property type="term" value="F:catalase activity"/>
    <property type="evidence" value="ECO:0007669"/>
    <property type="project" value="UniProtKB-EC"/>
</dbReference>
<dbReference type="InterPro" id="IPR024708">
    <property type="entry name" value="Catalase_AS"/>
</dbReference>
<keyword evidence="7" id="KW-0376">Hydrogen peroxide</keyword>
<keyword evidence="2" id="KW-0575">Peroxidase</keyword>
<dbReference type="InterPro" id="IPR011614">
    <property type="entry name" value="Catalase_core"/>
</dbReference>
<dbReference type="InterPro" id="IPR020835">
    <property type="entry name" value="Catalase_sf"/>
</dbReference>
<dbReference type="Pfam" id="PF06628">
    <property type="entry name" value="Catalase-rel"/>
    <property type="match status" value="1"/>
</dbReference>
<keyword evidence="4" id="KW-0479">Metal-binding</keyword>
<dbReference type="Gene3D" id="2.40.180.10">
    <property type="entry name" value="Catalase core domain"/>
    <property type="match status" value="1"/>
</dbReference>
<sequence>MAPSSTSANTNQTDPLQHPLQAIQMAIGGATGESRGNRMSYMMSANEGPADIAAKITGAVQGGKREDDGAYFTNNEGHPFPDPAHSKTIGGLPLISDTFLLQKQQTFNRSKNLERMVHPCGSGAFGYFETTKDVSDLTKANFLSSVGEKTPIFIRFSTVTLGREFPDEARNPRGFAIKFYTLEGNYDIVGLNFPVFFCRDPIQGPDVIRSQSRNPKNFLLDYDATFDLLANTPEGNHAGMIFFSDHGTPQGWRFNHGYGCHTFKWVNKEGKCVYIKYHFIAKHGQKQFTEPEAIRISGEDPDYSKRDLWEAIEAGEEIEWTANVQVMQPEDADPNILGFDPFDVTKVWPRGQFPMQEFGRLVLNKNPENYHRDVEQAAFSPGSMVPGIEDSPDPLLQFRMFFYRDAQYHRIGVNLHQIPVNCPFMAQSYSSLNFDGPMRVDANHAGNKQYAPNSFAHKFRPDAAEAPYTVSDNIVSRKSHYYHEGKVSEYDQPRELYRRVMSESQRANLHHNTAKMLSHVNYPVIQKKYLAQIYNIAPEYSRGVYDLTNYKNGRFDYSEVEELAKGAEVWYKEPKFRPSNGERLVGFQPQGAVYN</sequence>
<feature type="domain" description="Catalase core" evidence="8">
    <location>
        <begin position="73"/>
        <end position="459"/>
    </location>
</feature>
<evidence type="ECO:0000256" key="3">
    <source>
        <dbReference type="ARBA" id="ARBA00022617"/>
    </source>
</evidence>
<keyword evidence="5" id="KW-0560">Oxidoreductase</keyword>
<dbReference type="GO" id="GO:0020037">
    <property type="term" value="F:heme binding"/>
    <property type="evidence" value="ECO:0007669"/>
    <property type="project" value="InterPro"/>
</dbReference>
<dbReference type="PROSITE" id="PS51402">
    <property type="entry name" value="CATALASE_3"/>
    <property type="match status" value="1"/>
</dbReference>
<keyword evidence="10" id="KW-1185">Reference proteome</keyword>
<evidence type="ECO:0000256" key="4">
    <source>
        <dbReference type="ARBA" id="ARBA00022723"/>
    </source>
</evidence>
<evidence type="ECO:0000259" key="8">
    <source>
        <dbReference type="SMART" id="SM01060"/>
    </source>
</evidence>
<dbReference type="Proteomes" id="UP000308768">
    <property type="component" value="Unassembled WGS sequence"/>
</dbReference>
<comment type="similarity">
    <text evidence="1">Belongs to the catalase family.</text>
</comment>
<dbReference type="PANTHER" id="PTHR11465:SF13">
    <property type="entry name" value="CATALASE (EUROFUNG)"/>
    <property type="match status" value="1"/>
</dbReference>
<evidence type="ECO:0000256" key="6">
    <source>
        <dbReference type="ARBA" id="ARBA00023004"/>
    </source>
</evidence>
<reference evidence="9 10" key="1">
    <citation type="submission" date="2017-03" db="EMBL/GenBank/DDBJ databases">
        <title>Genomes of endolithic fungi from Antarctica.</title>
        <authorList>
            <person name="Coleine C."/>
            <person name="Masonjones S."/>
            <person name="Stajich J.E."/>
        </authorList>
    </citation>
    <scope>NUCLEOTIDE SEQUENCE [LARGE SCALE GENOMIC DNA]</scope>
    <source>
        <strain evidence="9 10">CCFEE 5187</strain>
    </source>
</reference>
<dbReference type="GO" id="GO:0046872">
    <property type="term" value="F:metal ion binding"/>
    <property type="evidence" value="ECO:0007669"/>
    <property type="project" value="UniProtKB-KW"/>
</dbReference>
<proteinExistence type="inferred from homology"/>
<evidence type="ECO:0000256" key="5">
    <source>
        <dbReference type="ARBA" id="ARBA00023002"/>
    </source>
</evidence>
<evidence type="ECO:0000256" key="2">
    <source>
        <dbReference type="ARBA" id="ARBA00022559"/>
    </source>
</evidence>
<dbReference type="GO" id="GO:0042744">
    <property type="term" value="P:hydrogen peroxide catabolic process"/>
    <property type="evidence" value="ECO:0007669"/>
    <property type="project" value="UniProtKB-KW"/>
</dbReference>
<dbReference type="EMBL" id="NAJN01000663">
    <property type="protein sequence ID" value="TKA70222.1"/>
    <property type="molecule type" value="Genomic_DNA"/>
</dbReference>
<keyword evidence="6" id="KW-0408">Iron</keyword>
<comment type="caution">
    <text evidence="9">The sequence shown here is derived from an EMBL/GenBank/DDBJ whole genome shotgun (WGS) entry which is preliminary data.</text>
</comment>
<dbReference type="OrthoDB" id="6880011at2759"/>
<dbReference type="InterPro" id="IPR018028">
    <property type="entry name" value="Catalase"/>
</dbReference>
<dbReference type="InterPro" id="IPR010582">
    <property type="entry name" value="Catalase_immune_responsive"/>
</dbReference>
<accession>A0A4U0X1U5</accession>
<name>A0A4U0X1U5_9PEZI</name>
<dbReference type="PRINTS" id="PR00067">
    <property type="entry name" value="CATALASE"/>
</dbReference>
<dbReference type="GO" id="GO:0005777">
    <property type="term" value="C:peroxisome"/>
    <property type="evidence" value="ECO:0007669"/>
    <property type="project" value="TreeGrafter"/>
</dbReference>
<dbReference type="PROSITE" id="PS00438">
    <property type="entry name" value="CATALASE_2"/>
    <property type="match status" value="1"/>
</dbReference>
<protein>
    <recommendedName>
        <fullName evidence="8">Catalase core domain-containing protein</fullName>
    </recommendedName>
</protein>